<gene>
    <name evidence="1" type="ORF">BU25DRAFT_409845</name>
</gene>
<dbReference type="EMBL" id="MU006712">
    <property type="protein sequence ID" value="KAF2628818.1"/>
    <property type="molecule type" value="Genomic_DNA"/>
</dbReference>
<organism evidence="1 2">
    <name type="scientific">Macroventuria anomochaeta</name>
    <dbReference type="NCBI Taxonomy" id="301207"/>
    <lineage>
        <taxon>Eukaryota</taxon>
        <taxon>Fungi</taxon>
        <taxon>Dikarya</taxon>
        <taxon>Ascomycota</taxon>
        <taxon>Pezizomycotina</taxon>
        <taxon>Dothideomycetes</taxon>
        <taxon>Pleosporomycetidae</taxon>
        <taxon>Pleosporales</taxon>
        <taxon>Pleosporineae</taxon>
        <taxon>Didymellaceae</taxon>
        <taxon>Macroventuria</taxon>
    </lineage>
</organism>
<reference evidence="1" key="1">
    <citation type="journal article" date="2020" name="Stud. Mycol.">
        <title>101 Dothideomycetes genomes: a test case for predicting lifestyles and emergence of pathogens.</title>
        <authorList>
            <person name="Haridas S."/>
            <person name="Albert R."/>
            <person name="Binder M."/>
            <person name="Bloem J."/>
            <person name="Labutti K."/>
            <person name="Salamov A."/>
            <person name="Andreopoulos B."/>
            <person name="Baker S."/>
            <person name="Barry K."/>
            <person name="Bills G."/>
            <person name="Bluhm B."/>
            <person name="Cannon C."/>
            <person name="Castanera R."/>
            <person name="Culley D."/>
            <person name="Daum C."/>
            <person name="Ezra D."/>
            <person name="Gonzalez J."/>
            <person name="Henrissat B."/>
            <person name="Kuo A."/>
            <person name="Liang C."/>
            <person name="Lipzen A."/>
            <person name="Lutzoni F."/>
            <person name="Magnuson J."/>
            <person name="Mondo S."/>
            <person name="Nolan M."/>
            <person name="Ohm R."/>
            <person name="Pangilinan J."/>
            <person name="Park H.-J."/>
            <person name="Ramirez L."/>
            <person name="Alfaro M."/>
            <person name="Sun H."/>
            <person name="Tritt A."/>
            <person name="Yoshinaga Y."/>
            <person name="Zwiers L.-H."/>
            <person name="Turgeon B."/>
            <person name="Goodwin S."/>
            <person name="Spatafora J."/>
            <person name="Crous P."/>
            <person name="Grigoriev I."/>
        </authorList>
    </citation>
    <scope>NUCLEOTIDE SEQUENCE</scope>
    <source>
        <strain evidence="1">CBS 525.71</strain>
    </source>
</reference>
<evidence type="ECO:0000313" key="2">
    <source>
        <dbReference type="Proteomes" id="UP000799754"/>
    </source>
</evidence>
<dbReference type="Proteomes" id="UP000799754">
    <property type="component" value="Unassembled WGS sequence"/>
</dbReference>
<proteinExistence type="predicted"/>
<name>A0ACB6S456_9PLEO</name>
<comment type="caution">
    <text evidence="1">The sequence shown here is derived from an EMBL/GenBank/DDBJ whole genome shotgun (WGS) entry which is preliminary data.</text>
</comment>
<protein>
    <submittedName>
        <fullName evidence="1">Uncharacterized protein</fullName>
    </submittedName>
</protein>
<accession>A0ACB6S456</accession>
<sequence>MRLSYARCAILAPALASAAALAILEPTQHFAVAAVNWSPAPTAAPQFKIFGREALQANEGNTCGYISGLSASSITCPNSQICATNTFFGVHGCCDPSSLSACIIATTCIPSSVMSASCTNDACSSDNAIAKCTESTAPECYKWLFAYESTTMTQNGCAARGFTSTAPYSYGLTSTPSPIIVTVTASASPASTPTSTLNEGEGGEKKQTLGPIVGGTIGGCTILSLVALTAFLIHRRRVNARQEHAQTHPPLTSQYYHNSPEFDPNGFPTTNGWSEQDIKNWQQQGGVHRPGVPYFGVSEVHGYDRAVEVEAPEKTKPGQWQVPGTRPVEVEAEAPVRDEKRRFWRGPVEAPT</sequence>
<keyword evidence="2" id="KW-1185">Reference proteome</keyword>
<evidence type="ECO:0000313" key="1">
    <source>
        <dbReference type="EMBL" id="KAF2628818.1"/>
    </source>
</evidence>